<dbReference type="SMART" id="SM00052">
    <property type="entry name" value="EAL"/>
    <property type="match status" value="1"/>
</dbReference>
<dbReference type="InterPro" id="IPR000700">
    <property type="entry name" value="PAS-assoc_C"/>
</dbReference>
<feature type="domain" description="EAL" evidence="2">
    <location>
        <begin position="561"/>
        <end position="811"/>
    </location>
</feature>
<dbReference type="PROSITE" id="PS50113">
    <property type="entry name" value="PAC"/>
    <property type="match status" value="1"/>
</dbReference>
<dbReference type="PROSITE" id="PS50883">
    <property type="entry name" value="EAL"/>
    <property type="match status" value="1"/>
</dbReference>
<dbReference type="Pfam" id="PF00990">
    <property type="entry name" value="GGDEF"/>
    <property type="match status" value="1"/>
</dbReference>
<dbReference type="Pfam" id="PF00563">
    <property type="entry name" value="EAL"/>
    <property type="match status" value="1"/>
</dbReference>
<dbReference type="SMART" id="SM00091">
    <property type="entry name" value="PAS"/>
    <property type="match status" value="3"/>
</dbReference>
<comment type="caution">
    <text evidence="4">The sequence shown here is derived from an EMBL/GenBank/DDBJ whole genome shotgun (WGS) entry which is preliminary data.</text>
</comment>
<dbReference type="InterPro" id="IPR029787">
    <property type="entry name" value="Nucleotide_cyclase"/>
</dbReference>
<keyword evidence="5" id="KW-1185">Reference proteome</keyword>
<dbReference type="CDD" id="cd01949">
    <property type="entry name" value="GGDEF"/>
    <property type="match status" value="1"/>
</dbReference>
<reference evidence="4" key="1">
    <citation type="journal article" date="2021" name="Front. Microbiol.">
        <title>Comprehensive Comparative Genomics and Phenotyping of Methylobacterium Species.</title>
        <authorList>
            <person name="Alessa O."/>
            <person name="Ogura Y."/>
            <person name="Fujitani Y."/>
            <person name="Takami H."/>
            <person name="Hayashi T."/>
            <person name="Sahin N."/>
            <person name="Tani A."/>
        </authorList>
    </citation>
    <scope>NUCLEOTIDE SEQUENCE</scope>
    <source>
        <strain evidence="4">KCTC 52305</strain>
    </source>
</reference>
<evidence type="ECO:0000259" key="1">
    <source>
        <dbReference type="PROSITE" id="PS50113"/>
    </source>
</evidence>
<dbReference type="SMART" id="SM00267">
    <property type="entry name" value="GGDEF"/>
    <property type="match status" value="1"/>
</dbReference>
<dbReference type="PANTHER" id="PTHR44757">
    <property type="entry name" value="DIGUANYLATE CYCLASE DGCP"/>
    <property type="match status" value="1"/>
</dbReference>
<dbReference type="PROSITE" id="PS50887">
    <property type="entry name" value="GGDEF"/>
    <property type="match status" value="1"/>
</dbReference>
<protein>
    <recommendedName>
        <fullName evidence="6">EAL domain-containing protein</fullName>
    </recommendedName>
</protein>
<evidence type="ECO:0000313" key="4">
    <source>
        <dbReference type="EMBL" id="GJD53352.1"/>
    </source>
</evidence>
<dbReference type="Pfam" id="PF08448">
    <property type="entry name" value="PAS_4"/>
    <property type="match status" value="1"/>
</dbReference>
<proteinExistence type="predicted"/>
<dbReference type="InterPro" id="IPR043128">
    <property type="entry name" value="Rev_trsase/Diguanyl_cyclase"/>
</dbReference>
<dbReference type="Gene3D" id="3.30.450.20">
    <property type="entry name" value="PAS domain"/>
    <property type="match status" value="3"/>
</dbReference>
<evidence type="ECO:0000259" key="3">
    <source>
        <dbReference type="PROSITE" id="PS50887"/>
    </source>
</evidence>
<reference evidence="4" key="2">
    <citation type="submission" date="2021-08" db="EMBL/GenBank/DDBJ databases">
        <authorList>
            <person name="Tani A."/>
            <person name="Ola A."/>
            <person name="Ogura Y."/>
            <person name="Katsura K."/>
            <person name="Hayashi T."/>
        </authorList>
    </citation>
    <scope>NUCLEOTIDE SEQUENCE</scope>
    <source>
        <strain evidence="4">KCTC 52305</strain>
    </source>
</reference>
<evidence type="ECO:0000313" key="5">
    <source>
        <dbReference type="Proteomes" id="UP001055167"/>
    </source>
</evidence>
<gene>
    <name evidence="4" type="ORF">OPKNFCMD_6127</name>
</gene>
<dbReference type="RefSeq" id="WP_128562995.1">
    <property type="nucleotide sequence ID" value="NZ_BPQH01000028.1"/>
</dbReference>
<feature type="domain" description="PAC" evidence="1">
    <location>
        <begin position="69"/>
        <end position="121"/>
    </location>
</feature>
<dbReference type="EMBL" id="BPQH01000028">
    <property type="protein sequence ID" value="GJD53352.1"/>
    <property type="molecule type" value="Genomic_DNA"/>
</dbReference>
<dbReference type="PANTHER" id="PTHR44757:SF2">
    <property type="entry name" value="BIOFILM ARCHITECTURE MAINTENANCE PROTEIN MBAA"/>
    <property type="match status" value="1"/>
</dbReference>
<dbReference type="Gene3D" id="3.30.70.270">
    <property type="match status" value="1"/>
</dbReference>
<dbReference type="InterPro" id="IPR000014">
    <property type="entry name" value="PAS"/>
</dbReference>
<dbReference type="Pfam" id="PF12860">
    <property type="entry name" value="PAS_7"/>
    <property type="match status" value="2"/>
</dbReference>
<dbReference type="InterPro" id="IPR035919">
    <property type="entry name" value="EAL_sf"/>
</dbReference>
<dbReference type="InterPro" id="IPR052155">
    <property type="entry name" value="Biofilm_reg_signaling"/>
</dbReference>
<dbReference type="Gene3D" id="3.20.20.450">
    <property type="entry name" value="EAL domain"/>
    <property type="match status" value="1"/>
</dbReference>
<evidence type="ECO:0008006" key="6">
    <source>
        <dbReference type="Google" id="ProtNLM"/>
    </source>
</evidence>
<dbReference type="NCBIfam" id="TIGR00254">
    <property type="entry name" value="GGDEF"/>
    <property type="match status" value="1"/>
</dbReference>
<accession>A0ABQ4R6K5</accession>
<organism evidence="4 5">
    <name type="scientific">Methylobacterium crusticola</name>
    <dbReference type="NCBI Taxonomy" id="1697972"/>
    <lineage>
        <taxon>Bacteria</taxon>
        <taxon>Pseudomonadati</taxon>
        <taxon>Pseudomonadota</taxon>
        <taxon>Alphaproteobacteria</taxon>
        <taxon>Hyphomicrobiales</taxon>
        <taxon>Methylobacteriaceae</taxon>
        <taxon>Methylobacterium</taxon>
    </lineage>
</organism>
<dbReference type="InterPro" id="IPR001633">
    <property type="entry name" value="EAL_dom"/>
</dbReference>
<dbReference type="SUPFAM" id="SSF55785">
    <property type="entry name" value="PYP-like sensor domain (PAS domain)"/>
    <property type="match status" value="3"/>
</dbReference>
<dbReference type="SUPFAM" id="SSF141868">
    <property type="entry name" value="EAL domain-like"/>
    <property type="match status" value="1"/>
</dbReference>
<sequence length="824" mass="89430">MLLDDLAAISADWCWQTDADLRLTFLRGRHEELTGRPAAEAIGRPWPGLDGGRGEAVGPALLARRQAFRDVVAGHRHPDGRIRWFRFGGAPLLAPDGSFQGFRGTCAEITAAHEAERARAARARRVEADLARQSQRFEAVLAHMAHGLNVLDADLRVTAFNQRFVDLYGLGPDIVRVGTAAETLVRASAARGHLSGMTADEAWAAAAGHLARRVVTRIERKLADGRSVALTLTPTPDGGFIVIHEDATDRKRTDARLAEQNRRLDTALSHMSHGLVLFDTDHRVTVLNQQFLDLYNLSAGVVRPGITAEQLIRERAAVGNFPGMDPDEAWAQVSKRLASRTVYRLDQPLVDGRTIAVTYAPTPDGGFVTVHEDVTAYKRAEAQIVHMASHDALTGLPNRTMLHESLNETLARPAGTTAVLCLDLDRFKTINDTLGHAVGDALLRQVTARLNGQIRGGPGSDGALLARLGGDEFALVLPRTCRRDADDLARRLIAAIGRGYDIDGKHINVGLSIGVALAPTDGRTPEDVLRAADMALYRAKGEGRGVHRFFEAWMATAVQARRTVELDLRAALAEPQFELHFQPFLALGNNRISGFEALVRWRHPTRGLVAPSEFIPVAEETAMIVTLGEWVLREACREAARWPDHIGISVNLSPVQFRSAALALTVVAALGEAGLDPRRLELEITEGVLLQDSEATLAILHQLKRLGVRIAMDDFGTGYSSLGYLRAFPFDKIKIDRSFIADLAVRPDAVAIVRAITSLGASLGMTTTAEGVETPEQLAQLRHAGCTEVQGYLISRPRPAAELLPLLSGAEVPLAALGAGRRRS</sequence>
<dbReference type="InterPro" id="IPR013656">
    <property type="entry name" value="PAS_4"/>
</dbReference>
<evidence type="ECO:0000259" key="2">
    <source>
        <dbReference type="PROSITE" id="PS50883"/>
    </source>
</evidence>
<name>A0ABQ4R6K5_9HYPH</name>
<dbReference type="SUPFAM" id="SSF55073">
    <property type="entry name" value="Nucleotide cyclase"/>
    <property type="match status" value="1"/>
</dbReference>
<dbReference type="CDD" id="cd00130">
    <property type="entry name" value="PAS"/>
    <property type="match status" value="1"/>
</dbReference>
<dbReference type="InterPro" id="IPR000160">
    <property type="entry name" value="GGDEF_dom"/>
</dbReference>
<dbReference type="Proteomes" id="UP001055167">
    <property type="component" value="Unassembled WGS sequence"/>
</dbReference>
<dbReference type="InterPro" id="IPR035965">
    <property type="entry name" value="PAS-like_dom_sf"/>
</dbReference>
<dbReference type="CDD" id="cd01948">
    <property type="entry name" value="EAL"/>
    <property type="match status" value="1"/>
</dbReference>
<feature type="domain" description="GGDEF" evidence="3">
    <location>
        <begin position="415"/>
        <end position="552"/>
    </location>
</feature>